<dbReference type="Proteomes" id="UP000247476">
    <property type="component" value="Unassembled WGS sequence"/>
</dbReference>
<keyword evidence="1" id="KW-0732">Signal</keyword>
<feature type="chain" id="PRO_5015888086" description="Copper amine oxidase-like N-terminal domain-containing protein" evidence="1">
    <location>
        <begin position="23"/>
        <end position="365"/>
    </location>
</feature>
<dbReference type="AlphaFoldDB" id="A0A2V5KNU9"/>
<reference evidence="2 3" key="1">
    <citation type="submission" date="2018-05" db="EMBL/GenBank/DDBJ databases">
        <title>Paenibacillus flagellatus sp. nov., isolated from selenium mineral soil.</title>
        <authorList>
            <person name="Dai X."/>
        </authorList>
    </citation>
    <scope>NUCLEOTIDE SEQUENCE [LARGE SCALE GENOMIC DNA]</scope>
    <source>
        <strain evidence="2 3">DXL2</strain>
    </source>
</reference>
<protein>
    <recommendedName>
        <fullName evidence="4">Copper amine oxidase-like N-terminal domain-containing protein</fullName>
    </recommendedName>
</protein>
<sequence length="365" mass="39826">MKKYMIGFVCGAAIASSTAALASDALQAYWFPSRVAILDGATIQPIDVSGENAVINVNNKAYIPLRTFAEAIGADVSFEPASPANGNTNQIGIKTGYVYENGDLPFGDPDGYVKIGNLLVSRLPNGQMLISSGTIRIDKDLTGKQIDITFKDDQGMPRGHSEFVYIADSETRPTVPGETRSFATRLTFDGKLNTSNYDIKVRDKLEPYNPVQRDIFLEGGVVAAIFPVGGFDGHLPGDRISPFYASFQNNTEDDIVLEAYEWTFKVERIDENNQPISSVYETTLPTIEGPLQAGFHYGFTVPWKPVDAEGRPAAPGRYKATLVRPDTVTYSRGGEGPVTERLIMNTRTPTGFTFEIDLPKSAGLE</sequence>
<gene>
    <name evidence="2" type="ORF">DLM86_00650</name>
</gene>
<dbReference type="RefSeq" id="WP_110838031.1">
    <property type="nucleotide sequence ID" value="NZ_QJVJ01000001.1"/>
</dbReference>
<name>A0A2V5KNU9_9BACL</name>
<evidence type="ECO:0000313" key="2">
    <source>
        <dbReference type="EMBL" id="PYI56990.1"/>
    </source>
</evidence>
<organism evidence="2 3">
    <name type="scientific">Paenibacillus flagellatus</name>
    <dbReference type="NCBI Taxonomy" id="2211139"/>
    <lineage>
        <taxon>Bacteria</taxon>
        <taxon>Bacillati</taxon>
        <taxon>Bacillota</taxon>
        <taxon>Bacilli</taxon>
        <taxon>Bacillales</taxon>
        <taxon>Paenibacillaceae</taxon>
        <taxon>Paenibacillus</taxon>
    </lineage>
</organism>
<evidence type="ECO:0000313" key="3">
    <source>
        <dbReference type="Proteomes" id="UP000247476"/>
    </source>
</evidence>
<dbReference type="EMBL" id="QJVJ01000001">
    <property type="protein sequence ID" value="PYI56990.1"/>
    <property type="molecule type" value="Genomic_DNA"/>
</dbReference>
<evidence type="ECO:0000256" key="1">
    <source>
        <dbReference type="SAM" id="SignalP"/>
    </source>
</evidence>
<accession>A0A2V5KNU9</accession>
<feature type="signal peptide" evidence="1">
    <location>
        <begin position="1"/>
        <end position="22"/>
    </location>
</feature>
<keyword evidence="3" id="KW-1185">Reference proteome</keyword>
<evidence type="ECO:0008006" key="4">
    <source>
        <dbReference type="Google" id="ProtNLM"/>
    </source>
</evidence>
<comment type="caution">
    <text evidence="2">The sequence shown here is derived from an EMBL/GenBank/DDBJ whole genome shotgun (WGS) entry which is preliminary data.</text>
</comment>
<dbReference type="OrthoDB" id="2597123at2"/>
<proteinExistence type="predicted"/>